<organism evidence="2 3">
    <name type="scientific">[Clostridium] clostridioforme 90A8</name>
    <dbReference type="NCBI Taxonomy" id="999408"/>
    <lineage>
        <taxon>Bacteria</taxon>
        <taxon>Bacillati</taxon>
        <taxon>Bacillota</taxon>
        <taxon>Clostridia</taxon>
        <taxon>Lachnospirales</taxon>
        <taxon>Lachnospiraceae</taxon>
        <taxon>Enterocloster</taxon>
    </lineage>
</organism>
<proteinExistence type="predicted"/>
<gene>
    <name evidence="2" type="ORF">HMPREF1090_05901</name>
</gene>
<dbReference type="GeneID" id="97209541"/>
<name>A0A0E2H176_9FIRM</name>
<dbReference type="AlphaFoldDB" id="A0A0E2H176"/>
<reference evidence="2 3" key="1">
    <citation type="submission" date="2013-01" db="EMBL/GenBank/DDBJ databases">
        <title>The Genome Sequence of Clostridium clostridioforme 90A8.</title>
        <authorList>
            <consortium name="The Broad Institute Genome Sequencing Platform"/>
            <person name="Earl A."/>
            <person name="Ward D."/>
            <person name="Feldgarden M."/>
            <person name="Gevers D."/>
            <person name="Courvalin P."/>
            <person name="Lambert T."/>
            <person name="Walker B."/>
            <person name="Young S.K."/>
            <person name="Zeng Q."/>
            <person name="Gargeya S."/>
            <person name="Fitzgerald M."/>
            <person name="Haas B."/>
            <person name="Abouelleil A."/>
            <person name="Alvarado L."/>
            <person name="Arachchi H.M."/>
            <person name="Berlin A.M."/>
            <person name="Chapman S.B."/>
            <person name="Dewar J."/>
            <person name="Goldberg J."/>
            <person name="Griggs A."/>
            <person name="Gujja S."/>
            <person name="Hansen M."/>
            <person name="Howarth C."/>
            <person name="Imamovic A."/>
            <person name="Larimer J."/>
            <person name="McCowan C."/>
            <person name="Murphy C."/>
            <person name="Neiman D."/>
            <person name="Pearson M."/>
            <person name="Priest M."/>
            <person name="Roberts A."/>
            <person name="Saif S."/>
            <person name="Shea T."/>
            <person name="Sisk P."/>
            <person name="Sykes S."/>
            <person name="Wortman J."/>
            <person name="Nusbaum C."/>
            <person name="Birren B."/>
        </authorList>
    </citation>
    <scope>NUCLEOTIDE SEQUENCE [LARGE SCALE GENOMIC DNA]</scope>
    <source>
        <strain evidence="2 3">90A8</strain>
    </source>
</reference>
<dbReference type="RefSeq" id="WP_002595445.1">
    <property type="nucleotide sequence ID" value="NZ_KB851012.1"/>
</dbReference>
<evidence type="ECO:0000313" key="2">
    <source>
        <dbReference type="EMBL" id="ENZ04453.1"/>
    </source>
</evidence>
<feature type="chain" id="PRO_5002395402" evidence="1">
    <location>
        <begin position="27"/>
        <end position="184"/>
    </location>
</feature>
<keyword evidence="1" id="KW-0732">Signal</keyword>
<sequence>MRNIRRSVALALAAIMMMAMNMVSFAADTAPAETEAVESVTRSTNGESVLLDKVYFACDGKNTISSREPIPATALDIENRILGSMEYFYDGLDSSGRPQYTVKASMTSNPLKLKSSKLVTRAEGVNSWHTNEEDHNGYTGTNSRSYVYTTPNPPSNPYCEAILTATDEKGDEYAVWKGTLRDAK</sequence>
<protein>
    <submittedName>
        <fullName evidence="2">Uncharacterized protein</fullName>
    </submittedName>
</protein>
<dbReference type="HOGENOM" id="CLU_1465793_0_0_9"/>
<comment type="caution">
    <text evidence="2">The sequence shown here is derived from an EMBL/GenBank/DDBJ whole genome shotgun (WGS) entry which is preliminary data.</text>
</comment>
<accession>A0A0E2H176</accession>
<feature type="signal peptide" evidence="1">
    <location>
        <begin position="1"/>
        <end position="26"/>
    </location>
</feature>
<dbReference type="Proteomes" id="UP000013085">
    <property type="component" value="Unassembled WGS sequence"/>
</dbReference>
<dbReference type="EMBL" id="AGYR01000093">
    <property type="protein sequence ID" value="ENZ04453.1"/>
    <property type="molecule type" value="Genomic_DNA"/>
</dbReference>
<evidence type="ECO:0000313" key="3">
    <source>
        <dbReference type="Proteomes" id="UP000013085"/>
    </source>
</evidence>
<evidence type="ECO:0000256" key="1">
    <source>
        <dbReference type="SAM" id="SignalP"/>
    </source>
</evidence>